<evidence type="ECO:0000313" key="5">
    <source>
        <dbReference type="Proteomes" id="UP000541558"/>
    </source>
</evidence>
<keyword evidence="1" id="KW-0694">RNA-binding</keyword>
<dbReference type="InterPro" id="IPR004114">
    <property type="entry name" value="THUMP_dom"/>
</dbReference>
<evidence type="ECO:0000256" key="1">
    <source>
        <dbReference type="PROSITE-ProRule" id="PRU00529"/>
    </source>
</evidence>
<name>A0A8H5AV45_9AGAR</name>
<dbReference type="PANTHER" id="PTHR13452:SF10">
    <property type="entry name" value="THUMP DOMAIN-CONTAINING PROTEIN 1"/>
    <property type="match status" value="1"/>
</dbReference>
<organism evidence="4 5">
    <name type="scientific">Ephemerocybe angulata</name>
    <dbReference type="NCBI Taxonomy" id="980116"/>
    <lineage>
        <taxon>Eukaryota</taxon>
        <taxon>Fungi</taxon>
        <taxon>Dikarya</taxon>
        <taxon>Basidiomycota</taxon>
        <taxon>Agaricomycotina</taxon>
        <taxon>Agaricomycetes</taxon>
        <taxon>Agaricomycetidae</taxon>
        <taxon>Agaricales</taxon>
        <taxon>Agaricineae</taxon>
        <taxon>Psathyrellaceae</taxon>
        <taxon>Ephemerocybe</taxon>
    </lineage>
</organism>
<dbReference type="Proteomes" id="UP000541558">
    <property type="component" value="Unassembled WGS sequence"/>
</dbReference>
<evidence type="ECO:0000313" key="4">
    <source>
        <dbReference type="EMBL" id="KAF5311514.1"/>
    </source>
</evidence>
<comment type="caution">
    <text evidence="4">The sequence shown here is derived from an EMBL/GenBank/DDBJ whole genome shotgun (WGS) entry which is preliminary data.</text>
</comment>
<gene>
    <name evidence="4" type="ORF">D9611_011570</name>
</gene>
<proteinExistence type="predicted"/>
<dbReference type="Pfam" id="PF02926">
    <property type="entry name" value="THUMP"/>
    <property type="match status" value="1"/>
</dbReference>
<keyword evidence="5" id="KW-1185">Reference proteome</keyword>
<dbReference type="FunFam" id="3.30.2300.10:FF:000001">
    <property type="entry name" value="THUMP domain-containing protein 1"/>
    <property type="match status" value="1"/>
</dbReference>
<accession>A0A8H5AV45</accession>
<dbReference type="PANTHER" id="PTHR13452">
    <property type="entry name" value="THUMP DOMAIN CONTAINING PROTEIN 1-RELATED"/>
    <property type="match status" value="1"/>
</dbReference>
<dbReference type="SUPFAM" id="SSF143437">
    <property type="entry name" value="THUMP domain-like"/>
    <property type="match status" value="1"/>
</dbReference>
<feature type="region of interest" description="Disordered" evidence="2">
    <location>
        <begin position="1"/>
        <end position="31"/>
    </location>
</feature>
<dbReference type="InterPro" id="IPR040183">
    <property type="entry name" value="THUMPD1-like"/>
</dbReference>
<feature type="region of interest" description="Disordered" evidence="2">
    <location>
        <begin position="269"/>
        <end position="292"/>
    </location>
</feature>
<feature type="compositionally biased region" description="Basic and acidic residues" evidence="2">
    <location>
        <begin position="1"/>
        <end position="10"/>
    </location>
</feature>
<evidence type="ECO:0000256" key="2">
    <source>
        <dbReference type="SAM" id="MobiDB-lite"/>
    </source>
</evidence>
<feature type="domain" description="THUMP" evidence="3">
    <location>
        <begin position="139"/>
        <end position="245"/>
    </location>
</feature>
<dbReference type="GO" id="GO:0003723">
    <property type="term" value="F:RNA binding"/>
    <property type="evidence" value="ECO:0007669"/>
    <property type="project" value="UniProtKB-UniRule"/>
</dbReference>
<reference evidence="4 5" key="1">
    <citation type="journal article" date="2020" name="ISME J.">
        <title>Uncovering the hidden diversity of litter-decomposition mechanisms in mushroom-forming fungi.</title>
        <authorList>
            <person name="Floudas D."/>
            <person name="Bentzer J."/>
            <person name="Ahren D."/>
            <person name="Johansson T."/>
            <person name="Persson P."/>
            <person name="Tunlid A."/>
        </authorList>
    </citation>
    <scope>NUCLEOTIDE SEQUENCE [LARGE SCALE GENOMIC DNA]</scope>
    <source>
        <strain evidence="4 5">CBS 175.51</strain>
    </source>
</reference>
<dbReference type="Gene3D" id="3.30.2300.10">
    <property type="entry name" value="THUMP superfamily"/>
    <property type="match status" value="1"/>
</dbReference>
<dbReference type="CDD" id="cd11717">
    <property type="entry name" value="THUMP_THUMPD1_like"/>
    <property type="match status" value="1"/>
</dbReference>
<sequence>MSDLKRKGGDNHNASRKKKYRSDGTPMWGKRHIDGPGIWVSCVKGKEKQTVGEMYDLFESVASDIWPVGGAEDKEKTGDSDDEEELSIEDQIKKEMSEMKRPRAEQRFANCQTDTPCVVFISCKPPVDPVELVVKYIESVAKTGATRSRYTHRLVPVSGTCSANLNEMKSLCEKVFGAFFEKEKGKTFKYKVELRIRNHTVLARPAIIQHIASWVPEGHTVSLDNPDIFILVEVFKSVCGVSIVHDYYKYAKFNVLELSNKVNAQKIASEPDSIKMGPSPVQEPVQQETEEK</sequence>
<feature type="compositionally biased region" description="Low complexity" evidence="2">
    <location>
        <begin position="280"/>
        <end position="292"/>
    </location>
</feature>
<dbReference type="PROSITE" id="PS51165">
    <property type="entry name" value="THUMP"/>
    <property type="match status" value="1"/>
</dbReference>
<dbReference type="GO" id="GO:0006400">
    <property type="term" value="P:tRNA modification"/>
    <property type="evidence" value="ECO:0007669"/>
    <property type="project" value="InterPro"/>
</dbReference>
<protein>
    <recommendedName>
        <fullName evidence="3">THUMP domain-containing protein</fullName>
    </recommendedName>
</protein>
<dbReference type="AlphaFoldDB" id="A0A8H5AV45"/>
<dbReference type="EMBL" id="JAACJK010000226">
    <property type="protein sequence ID" value="KAF5311514.1"/>
    <property type="molecule type" value="Genomic_DNA"/>
</dbReference>
<dbReference type="SMART" id="SM00981">
    <property type="entry name" value="THUMP"/>
    <property type="match status" value="1"/>
</dbReference>
<evidence type="ECO:0000259" key="3">
    <source>
        <dbReference type="PROSITE" id="PS51165"/>
    </source>
</evidence>